<evidence type="ECO:0000313" key="3">
    <source>
        <dbReference type="EMBL" id="CAH1419694.1"/>
    </source>
</evidence>
<feature type="compositionally biased region" description="Low complexity" evidence="1">
    <location>
        <begin position="58"/>
        <end position="76"/>
    </location>
</feature>
<evidence type="ECO:0000256" key="2">
    <source>
        <dbReference type="SAM" id="Phobius"/>
    </source>
</evidence>
<accession>A0AAU9LVR3</accession>
<feature type="region of interest" description="Disordered" evidence="1">
    <location>
        <begin position="39"/>
        <end position="91"/>
    </location>
</feature>
<gene>
    <name evidence="3" type="ORF">LVIROSA_LOCUS7206</name>
</gene>
<dbReference type="EMBL" id="CAKMRJ010000483">
    <property type="protein sequence ID" value="CAH1419694.1"/>
    <property type="molecule type" value="Genomic_DNA"/>
</dbReference>
<dbReference type="AlphaFoldDB" id="A0AAU9LVR3"/>
<comment type="caution">
    <text evidence="3">The sequence shown here is derived from an EMBL/GenBank/DDBJ whole genome shotgun (WGS) entry which is preliminary data.</text>
</comment>
<keyword evidence="2" id="KW-1133">Transmembrane helix</keyword>
<evidence type="ECO:0000256" key="1">
    <source>
        <dbReference type="SAM" id="MobiDB-lite"/>
    </source>
</evidence>
<name>A0AAU9LVR3_9ASTR</name>
<dbReference type="Proteomes" id="UP001157418">
    <property type="component" value="Unassembled WGS sequence"/>
</dbReference>
<organism evidence="3 4">
    <name type="scientific">Lactuca virosa</name>
    <dbReference type="NCBI Taxonomy" id="75947"/>
    <lineage>
        <taxon>Eukaryota</taxon>
        <taxon>Viridiplantae</taxon>
        <taxon>Streptophyta</taxon>
        <taxon>Embryophyta</taxon>
        <taxon>Tracheophyta</taxon>
        <taxon>Spermatophyta</taxon>
        <taxon>Magnoliopsida</taxon>
        <taxon>eudicotyledons</taxon>
        <taxon>Gunneridae</taxon>
        <taxon>Pentapetalae</taxon>
        <taxon>asterids</taxon>
        <taxon>campanulids</taxon>
        <taxon>Asterales</taxon>
        <taxon>Asteraceae</taxon>
        <taxon>Cichorioideae</taxon>
        <taxon>Cichorieae</taxon>
        <taxon>Lactucinae</taxon>
        <taxon>Lactuca</taxon>
    </lineage>
</organism>
<feature type="transmembrane region" description="Helical" evidence="2">
    <location>
        <begin position="103"/>
        <end position="122"/>
    </location>
</feature>
<keyword evidence="2" id="KW-0472">Membrane</keyword>
<reference evidence="3 4" key="1">
    <citation type="submission" date="2022-01" db="EMBL/GenBank/DDBJ databases">
        <authorList>
            <person name="Xiong W."/>
            <person name="Schranz E."/>
        </authorList>
    </citation>
    <scope>NUCLEOTIDE SEQUENCE [LARGE SCALE GENOMIC DNA]</scope>
</reference>
<feature type="compositionally biased region" description="Polar residues" evidence="1">
    <location>
        <begin position="77"/>
        <end position="91"/>
    </location>
</feature>
<sequence length="148" mass="16329">MFFDLLHTSSSLPVLASTFTHLGILRRIQSKPFPYCRISHPRSKASSGRPEETRHAAPSLQSSTRSSPPSSSSSTTERNPSQNSGASTMNSTSLRWDRQAIQFFVNTWVFAVVVLVLFPIITSSLSNMALYMGNQGHGIATKFTSKMF</sequence>
<keyword evidence="4" id="KW-1185">Reference proteome</keyword>
<evidence type="ECO:0000313" key="4">
    <source>
        <dbReference type="Proteomes" id="UP001157418"/>
    </source>
</evidence>
<protein>
    <submittedName>
        <fullName evidence="3">Uncharacterized protein</fullName>
    </submittedName>
</protein>
<keyword evidence="2" id="KW-0812">Transmembrane</keyword>
<proteinExistence type="predicted"/>